<protein>
    <submittedName>
        <fullName evidence="2">Uncharacterized protein</fullName>
    </submittedName>
</protein>
<evidence type="ECO:0000256" key="1">
    <source>
        <dbReference type="SAM" id="SignalP"/>
    </source>
</evidence>
<feature type="chain" id="PRO_5047521522" evidence="1">
    <location>
        <begin position="22"/>
        <end position="161"/>
    </location>
</feature>
<dbReference type="EMBL" id="JAVFWL010000005">
    <property type="protein sequence ID" value="KAK6753960.1"/>
    <property type="molecule type" value="Genomic_DNA"/>
</dbReference>
<sequence>MILSFVVFATLLTGFTGATRGNEYIVSNERVEKYLCISAMPDSQEQLPPIIFFGRRWSDDSSPQHQAPLPTALSNAGLLASHWEIPCPLTIEDMFCSGCLYAVEDSATLDAVKEDPGVSTRTLATRLGCSQPKAALLAKTTFLKSDDISRAVADFFDSQPP</sequence>
<proteinExistence type="predicted"/>
<keyword evidence="3" id="KW-1185">Reference proteome</keyword>
<feature type="signal peptide" evidence="1">
    <location>
        <begin position="1"/>
        <end position="21"/>
    </location>
</feature>
<dbReference type="Proteomes" id="UP001303046">
    <property type="component" value="Unassembled WGS sequence"/>
</dbReference>
<evidence type="ECO:0000313" key="3">
    <source>
        <dbReference type="Proteomes" id="UP001303046"/>
    </source>
</evidence>
<reference evidence="2 3" key="1">
    <citation type="submission" date="2023-08" db="EMBL/GenBank/DDBJ databases">
        <title>A Necator americanus chromosomal reference genome.</title>
        <authorList>
            <person name="Ilik V."/>
            <person name="Petrzelkova K.J."/>
            <person name="Pardy F."/>
            <person name="Fuh T."/>
            <person name="Niatou-Singa F.S."/>
            <person name="Gouil Q."/>
            <person name="Baker L."/>
            <person name="Ritchie M.E."/>
            <person name="Jex A.R."/>
            <person name="Gazzola D."/>
            <person name="Li H."/>
            <person name="Toshio Fujiwara R."/>
            <person name="Zhan B."/>
            <person name="Aroian R.V."/>
            <person name="Pafco B."/>
            <person name="Schwarz E.M."/>
        </authorList>
    </citation>
    <scope>NUCLEOTIDE SEQUENCE [LARGE SCALE GENOMIC DNA]</scope>
    <source>
        <strain evidence="2 3">Aroian</strain>
        <tissue evidence="2">Whole animal</tissue>
    </source>
</reference>
<name>A0ABR1DVC4_NECAM</name>
<comment type="caution">
    <text evidence="2">The sequence shown here is derived from an EMBL/GenBank/DDBJ whole genome shotgun (WGS) entry which is preliminary data.</text>
</comment>
<evidence type="ECO:0000313" key="2">
    <source>
        <dbReference type="EMBL" id="KAK6753960.1"/>
    </source>
</evidence>
<gene>
    <name evidence="2" type="primary">Necator_chrV.g17925</name>
    <name evidence="2" type="ORF">RB195_013135</name>
</gene>
<keyword evidence="1" id="KW-0732">Signal</keyword>
<accession>A0ABR1DVC4</accession>
<organism evidence="2 3">
    <name type="scientific">Necator americanus</name>
    <name type="common">Human hookworm</name>
    <dbReference type="NCBI Taxonomy" id="51031"/>
    <lineage>
        <taxon>Eukaryota</taxon>
        <taxon>Metazoa</taxon>
        <taxon>Ecdysozoa</taxon>
        <taxon>Nematoda</taxon>
        <taxon>Chromadorea</taxon>
        <taxon>Rhabditida</taxon>
        <taxon>Rhabditina</taxon>
        <taxon>Rhabditomorpha</taxon>
        <taxon>Strongyloidea</taxon>
        <taxon>Ancylostomatidae</taxon>
        <taxon>Bunostominae</taxon>
        <taxon>Necator</taxon>
    </lineage>
</organism>